<feature type="domain" description="Peptidase M28" evidence="6">
    <location>
        <begin position="381"/>
        <end position="484"/>
    </location>
</feature>
<dbReference type="Pfam" id="PF02225">
    <property type="entry name" value="PA"/>
    <property type="match status" value="1"/>
</dbReference>
<dbReference type="Pfam" id="PF04389">
    <property type="entry name" value="Peptidase_M28"/>
    <property type="match status" value="1"/>
</dbReference>
<keyword evidence="3" id="KW-0472">Membrane</keyword>
<dbReference type="OrthoDB" id="5841748at2759"/>
<protein>
    <submittedName>
        <fullName evidence="7">Uncharacterized protein</fullName>
    </submittedName>
</protein>
<dbReference type="InterPro" id="IPR039373">
    <property type="entry name" value="Peptidase_M28B"/>
</dbReference>
<feature type="domain" description="Transferrin receptor-like dimerisation" evidence="5">
    <location>
        <begin position="672"/>
        <end position="792"/>
    </location>
</feature>
<dbReference type="InterPro" id="IPR007484">
    <property type="entry name" value="Peptidase_M28"/>
</dbReference>
<dbReference type="CDD" id="cd08022">
    <property type="entry name" value="M28_PSMA_like"/>
    <property type="match status" value="1"/>
</dbReference>
<dbReference type="InterPro" id="IPR003137">
    <property type="entry name" value="PA_domain"/>
</dbReference>
<keyword evidence="8" id="KW-1185">Reference proteome</keyword>
<gene>
    <name evidence="7" type="ORF">INT47_010782</name>
</gene>
<feature type="transmembrane region" description="Helical" evidence="3">
    <location>
        <begin position="66"/>
        <end position="88"/>
    </location>
</feature>
<dbReference type="FunFam" id="3.40.630.10:FF:000101">
    <property type="entry name" value="N-acetylated alpha-linked acidic dipeptidase like 1"/>
    <property type="match status" value="1"/>
</dbReference>
<dbReference type="SUPFAM" id="SSF52025">
    <property type="entry name" value="PA domain"/>
    <property type="match status" value="1"/>
</dbReference>
<dbReference type="InterPro" id="IPR046450">
    <property type="entry name" value="PA_dom_sf"/>
</dbReference>
<dbReference type="GO" id="GO:0004180">
    <property type="term" value="F:carboxypeptidase activity"/>
    <property type="evidence" value="ECO:0007669"/>
    <property type="project" value="TreeGrafter"/>
</dbReference>
<dbReference type="EMBL" id="JAEPRD010000148">
    <property type="protein sequence ID" value="KAG2196347.1"/>
    <property type="molecule type" value="Genomic_DNA"/>
</dbReference>
<proteinExistence type="inferred from homology"/>
<evidence type="ECO:0000256" key="2">
    <source>
        <dbReference type="SAM" id="MobiDB-lite"/>
    </source>
</evidence>
<evidence type="ECO:0000313" key="8">
    <source>
        <dbReference type="Proteomes" id="UP000603453"/>
    </source>
</evidence>
<evidence type="ECO:0000259" key="5">
    <source>
        <dbReference type="Pfam" id="PF04253"/>
    </source>
</evidence>
<dbReference type="Gene3D" id="3.40.630.10">
    <property type="entry name" value="Zn peptidases"/>
    <property type="match status" value="1"/>
</dbReference>
<keyword evidence="3" id="KW-0812">Transmembrane</keyword>
<dbReference type="InterPro" id="IPR007365">
    <property type="entry name" value="TFR-like_dimer_dom"/>
</dbReference>
<reference evidence="7" key="1">
    <citation type="submission" date="2020-12" db="EMBL/GenBank/DDBJ databases">
        <title>Metabolic potential, ecology and presence of endohyphal bacteria is reflected in genomic diversity of Mucoromycotina.</title>
        <authorList>
            <person name="Muszewska A."/>
            <person name="Okrasinska A."/>
            <person name="Steczkiewicz K."/>
            <person name="Drgas O."/>
            <person name="Orlowska M."/>
            <person name="Perlinska-Lenart U."/>
            <person name="Aleksandrzak-Piekarczyk T."/>
            <person name="Szatraj K."/>
            <person name="Zielenkiewicz U."/>
            <person name="Pilsyk S."/>
            <person name="Malc E."/>
            <person name="Mieczkowski P."/>
            <person name="Kruszewska J.S."/>
            <person name="Biernat P."/>
            <person name="Pawlowska J."/>
        </authorList>
    </citation>
    <scope>NUCLEOTIDE SEQUENCE</scope>
    <source>
        <strain evidence="7">WA0000017839</strain>
    </source>
</reference>
<evidence type="ECO:0000313" key="7">
    <source>
        <dbReference type="EMBL" id="KAG2196347.1"/>
    </source>
</evidence>
<evidence type="ECO:0000259" key="6">
    <source>
        <dbReference type="Pfam" id="PF04389"/>
    </source>
</evidence>
<dbReference type="Gene3D" id="3.50.30.30">
    <property type="match status" value="1"/>
</dbReference>
<dbReference type="Gene3D" id="1.20.930.40">
    <property type="entry name" value="Transferrin receptor-like, dimerisation domain"/>
    <property type="match status" value="1"/>
</dbReference>
<dbReference type="SUPFAM" id="SSF47672">
    <property type="entry name" value="Transferrin receptor-like dimerisation domain"/>
    <property type="match status" value="1"/>
</dbReference>
<evidence type="ECO:0000256" key="3">
    <source>
        <dbReference type="SAM" id="Phobius"/>
    </source>
</evidence>
<dbReference type="AlphaFoldDB" id="A0A8H7QQ02"/>
<evidence type="ECO:0000259" key="4">
    <source>
        <dbReference type="Pfam" id="PF02225"/>
    </source>
</evidence>
<dbReference type="PANTHER" id="PTHR10404:SF46">
    <property type="entry name" value="VACUOLAR PROTEIN SORTING-ASSOCIATED PROTEIN 70"/>
    <property type="match status" value="1"/>
</dbReference>
<feature type="domain" description="PA" evidence="4">
    <location>
        <begin position="212"/>
        <end position="274"/>
    </location>
</feature>
<name>A0A8H7QQ02_9FUNG</name>
<accession>A0A8H7QQ02</accession>
<dbReference type="PANTHER" id="PTHR10404">
    <property type="entry name" value="N-ACETYLATED-ALPHA-LINKED ACIDIC DIPEPTIDASE"/>
    <property type="match status" value="1"/>
</dbReference>
<comment type="similarity">
    <text evidence="1">Belongs to the peptidase M28 family. M28B subfamily.</text>
</comment>
<organism evidence="7 8">
    <name type="scientific">Mucor saturninus</name>
    <dbReference type="NCBI Taxonomy" id="64648"/>
    <lineage>
        <taxon>Eukaryota</taxon>
        <taxon>Fungi</taxon>
        <taxon>Fungi incertae sedis</taxon>
        <taxon>Mucoromycota</taxon>
        <taxon>Mucoromycotina</taxon>
        <taxon>Mucoromycetes</taxon>
        <taxon>Mucorales</taxon>
        <taxon>Mucorineae</taxon>
        <taxon>Mucoraceae</taxon>
        <taxon>Mucor</taxon>
    </lineage>
</organism>
<dbReference type="CDD" id="cd02121">
    <property type="entry name" value="PA_GCPII_like"/>
    <property type="match status" value="1"/>
</dbReference>
<dbReference type="InterPro" id="IPR036757">
    <property type="entry name" value="TFR-like_dimer_dom_sf"/>
</dbReference>
<sequence>MDHKYQRLDVDPALRKSYSSIAPSSELDTRATSWLRTKCDKLLGSDKLVFFHEKQRAYKARQKPGVVQIFLSSVILFFIALFSIRALLSCGMFQTDSVILLSSSSNDIVDLLKELPSSESIRELFYHYASNSHLAASPNDHDLAKWTRNKFTEFGLKNASIDTYYPFINYPIERKLAIVSGPQDLLYKASLRETNERDSSPTFHAYSADGNVTGPIVYVNYGRIEDFVLLVKNEIELKGSICLIRHGVIPSSIKVQNAETFGCIGALVYTDPQVDDKTSTVVHRDSVQYGFIHPGDPFTPGYAATFNATRNETATNLPKIPSLPISWNDALPLLRATQDLGFIEPTWVGQGVDEVRYFTGPSIALCNMVNVNDFQMKPIWNVLAHIPGHEEHNKAIIIGNHRDAWDHGAADPSSGSAVLLELARVFGILLEKGWKPRRSIILASWDANEYGNVGSTEWVEEHMHWLDKEAVAYLNVDHAVTGSHFSAQASPLLNRLIVDVTSMVIDPKTSKSVYESWLDQYISNSLKKGNKKKEEDDDDDEGAFIEPLIQPIGYTPGLDSVAFFEHAGISSLSMSFDGDEYDVSHSAFDSIAWMEEFGDPTFEYHQTMVKIWGLMAMRLSSDTLLPLYPIDYALTMKHYLDQLTCDKPNKETGILKKGHNNKETNKTLEHELPKLSTALHNLYKSSIQFNTKMQGLDRLVTENKKGARRRAAKEISVANERLIRLERAFVQNHGLLVDRPWYRHALFAPSAKTGLIQAFPSIVESRELKDLKVVAEMEKTLAGILENAQSILTKGKAKKSHHSNHLEEDNDVTFDA</sequence>
<feature type="region of interest" description="Disordered" evidence="2">
    <location>
        <begin position="795"/>
        <end position="816"/>
    </location>
</feature>
<dbReference type="Proteomes" id="UP000603453">
    <property type="component" value="Unassembled WGS sequence"/>
</dbReference>
<dbReference type="SUPFAM" id="SSF53187">
    <property type="entry name" value="Zn-dependent exopeptidases"/>
    <property type="match status" value="1"/>
</dbReference>
<dbReference type="Pfam" id="PF04253">
    <property type="entry name" value="TFR_dimer"/>
    <property type="match status" value="1"/>
</dbReference>
<evidence type="ECO:0000256" key="1">
    <source>
        <dbReference type="ARBA" id="ARBA00005634"/>
    </source>
</evidence>
<keyword evidence="3" id="KW-1133">Transmembrane helix</keyword>
<comment type="caution">
    <text evidence="7">The sequence shown here is derived from an EMBL/GenBank/DDBJ whole genome shotgun (WGS) entry which is preliminary data.</text>
</comment>